<evidence type="ECO:0000256" key="4">
    <source>
        <dbReference type="ARBA" id="ARBA00022741"/>
    </source>
</evidence>
<comment type="caution">
    <text evidence="8">The sequence shown here is derived from an EMBL/GenBank/DDBJ whole genome shotgun (WGS) entry which is preliminary data.</text>
</comment>
<protein>
    <recommendedName>
        <fullName evidence="6">PhoH-like protein</fullName>
    </recommendedName>
</protein>
<evidence type="ECO:0000256" key="1">
    <source>
        <dbReference type="ARBA" id="ARBA00004496"/>
    </source>
</evidence>
<evidence type="ECO:0000256" key="2">
    <source>
        <dbReference type="ARBA" id="ARBA00010393"/>
    </source>
</evidence>
<dbReference type="GO" id="GO:0005829">
    <property type="term" value="C:cytosol"/>
    <property type="evidence" value="ECO:0007669"/>
    <property type="project" value="TreeGrafter"/>
</dbReference>
<dbReference type="GO" id="GO:0005524">
    <property type="term" value="F:ATP binding"/>
    <property type="evidence" value="ECO:0007669"/>
    <property type="project" value="UniProtKB-KW"/>
</dbReference>
<dbReference type="PANTHER" id="PTHR30473">
    <property type="entry name" value="PROTEIN PHOH"/>
    <property type="match status" value="1"/>
</dbReference>
<dbReference type="AlphaFoldDB" id="A0A1V1PFI1"/>
<sequence>MDVPYILNGITQSENNDQLTLDFEDIHFLRQLLGENNRHLNIIAKSLDVKINHRGNAVVIRGEPVLNQLAARIITQLHALIQQQYPVYEQDVEYAIRILSQDNAADLQKIFLESVYINTKKSPVTPRSKNQKEYIESIRAYDIVFGIGPAGTGKTYLAMAMAVSALCKNDIKRIVLTRPAVEAGESLGFLPGDLAEKVNPYLRPLYDALHDMMPFEKAADLMQKGAIEVAPLAFMRGRTLNDSFVILDEAQNTTPEQMKMFLTRLGYHTKAVITGDITQIDLPNNKQSGLIEASTILKQINGICFVSFNKHDVVRHKLVSDIIEAYEKQCSL</sequence>
<dbReference type="Gene3D" id="3.40.50.300">
    <property type="entry name" value="P-loop containing nucleotide triphosphate hydrolases"/>
    <property type="match status" value="1"/>
</dbReference>
<dbReference type="PANTHER" id="PTHR30473:SF1">
    <property type="entry name" value="PHOH-LIKE PROTEIN"/>
    <property type="match status" value="1"/>
</dbReference>
<dbReference type="FunFam" id="3.40.50.300:FF:000013">
    <property type="entry name" value="PhoH family ATPase"/>
    <property type="match status" value="1"/>
</dbReference>
<dbReference type="InterPro" id="IPR027417">
    <property type="entry name" value="P-loop_NTPase"/>
</dbReference>
<comment type="subcellular location">
    <subcellularLocation>
        <location evidence="1">Cytoplasm</location>
    </subcellularLocation>
</comment>
<keyword evidence="3" id="KW-0963">Cytoplasm</keyword>
<dbReference type="Pfam" id="PF02562">
    <property type="entry name" value="PhoH"/>
    <property type="match status" value="1"/>
</dbReference>
<evidence type="ECO:0000256" key="5">
    <source>
        <dbReference type="ARBA" id="ARBA00022840"/>
    </source>
</evidence>
<proteinExistence type="inferred from homology"/>
<keyword evidence="4" id="KW-0547">Nucleotide-binding</keyword>
<evidence type="ECO:0000313" key="9">
    <source>
        <dbReference type="Proteomes" id="UP000189670"/>
    </source>
</evidence>
<evidence type="ECO:0000256" key="6">
    <source>
        <dbReference type="ARBA" id="ARBA00039970"/>
    </source>
</evidence>
<reference evidence="9" key="1">
    <citation type="submission" date="2012-11" db="EMBL/GenBank/DDBJ databases">
        <authorList>
            <person name="Lucero-Rivera Y.E."/>
            <person name="Tovar-Ramirez D."/>
        </authorList>
    </citation>
    <scope>NUCLEOTIDE SEQUENCE [LARGE SCALE GENOMIC DNA]</scope>
    <source>
        <strain evidence="9">Araruama</strain>
    </source>
</reference>
<dbReference type="SUPFAM" id="SSF52540">
    <property type="entry name" value="P-loop containing nucleoside triphosphate hydrolases"/>
    <property type="match status" value="1"/>
</dbReference>
<dbReference type="EMBL" id="ATBP01000053">
    <property type="protein sequence ID" value="ETR73538.1"/>
    <property type="molecule type" value="Genomic_DNA"/>
</dbReference>
<gene>
    <name evidence="8" type="ORF">OMM_00873</name>
</gene>
<keyword evidence="5" id="KW-0067">ATP-binding</keyword>
<evidence type="ECO:0000256" key="3">
    <source>
        <dbReference type="ARBA" id="ARBA00022490"/>
    </source>
</evidence>
<feature type="domain" description="PhoH-like protein" evidence="7">
    <location>
        <begin position="124"/>
        <end position="327"/>
    </location>
</feature>
<evidence type="ECO:0000259" key="7">
    <source>
        <dbReference type="Pfam" id="PF02562"/>
    </source>
</evidence>
<organism evidence="8 9">
    <name type="scientific">Candidatus Magnetoglobus multicellularis str. Araruama</name>
    <dbReference type="NCBI Taxonomy" id="890399"/>
    <lineage>
        <taxon>Bacteria</taxon>
        <taxon>Pseudomonadati</taxon>
        <taxon>Thermodesulfobacteriota</taxon>
        <taxon>Desulfobacteria</taxon>
        <taxon>Desulfobacterales</taxon>
        <taxon>Desulfobacteraceae</taxon>
        <taxon>Candidatus Magnetoglobus</taxon>
    </lineage>
</organism>
<comment type="similarity">
    <text evidence="2">Belongs to the PhoH family.</text>
</comment>
<accession>A0A1V1PFI1</accession>
<name>A0A1V1PFI1_9BACT</name>
<dbReference type="Proteomes" id="UP000189670">
    <property type="component" value="Unassembled WGS sequence"/>
</dbReference>
<evidence type="ECO:0000313" key="8">
    <source>
        <dbReference type="EMBL" id="ETR73538.1"/>
    </source>
</evidence>
<dbReference type="InterPro" id="IPR003714">
    <property type="entry name" value="PhoH"/>
</dbReference>
<dbReference type="InterPro" id="IPR051451">
    <property type="entry name" value="PhoH2-like"/>
</dbReference>